<dbReference type="EMBL" id="CM056810">
    <property type="protein sequence ID" value="KAJ8645255.1"/>
    <property type="molecule type" value="Genomic_DNA"/>
</dbReference>
<proteinExistence type="predicted"/>
<comment type="caution">
    <text evidence="1">The sequence shown here is derived from an EMBL/GenBank/DDBJ whole genome shotgun (WGS) entry which is preliminary data.</text>
</comment>
<reference evidence="1 2" key="1">
    <citation type="journal article" date="2022" name="Hortic Res">
        <title>A haplotype resolved chromosomal level avocado genome allows analysis of novel avocado genes.</title>
        <authorList>
            <person name="Nath O."/>
            <person name="Fletcher S.J."/>
            <person name="Hayward A."/>
            <person name="Shaw L.M."/>
            <person name="Masouleh A.K."/>
            <person name="Furtado A."/>
            <person name="Henry R.J."/>
            <person name="Mitter N."/>
        </authorList>
    </citation>
    <scope>NUCLEOTIDE SEQUENCE [LARGE SCALE GENOMIC DNA]</scope>
    <source>
        <strain evidence="2">cv. Hass</strain>
    </source>
</reference>
<name>A0ACC2MHX0_PERAE</name>
<dbReference type="Proteomes" id="UP001234297">
    <property type="component" value="Chromosome 2"/>
</dbReference>
<sequence>MEWAASPEHLGGIPRKIVIAAVGAFAKAFTSFLTSTSVHNSETLIHLVRHRSPRVPLITVSNHMSTLDDPLMWGFRGFPTTDARLARWVLAAEDVCFKNTVFSYFFRLGKCIPITRGAGIYQEHMNEALDRLSDGGWLHMFPEGKVSQANAPIRRLKWGTASLIARAPITPIVLPIVHCGFEKVMPEKSFFGRRPPFPLCNKDVRIVIGDPIEFDLTRLRQTAKSMSRELPFPSVGWPDSSTHGLNAAAQQWLYTNISDRIRNVMQSLRSLANTLTKVRCLSAAAAASASYMATAEAAMSTERIQKAFEAIDAEKALLANCSLLYKNTSSHFSSLQHSLLQKSQTLESKHQALDSHANQALESLNLREQSISDRESAAIARLHHQQESALSELQKPPSDQGSLPESLRSFCRKMDSGGLWRFLVANRKDLAVLKTEMSLALGTESVDPARLVLDALEDFVLQKNGKAGLSDQRWVCGVLLRALLSPAAGDKPDGDEGVVAALEMHGVSTSIAERAAATAEVWKGKIDEKEGEGGVGPAEVQMFLQMMVAFGIRSKFDEEFLKKLVVKYPSRREMGKLATELGFGEKMADIIDEMVKMGKEIEAVYFAHEAGLTEKFSSVALLKAYLKNTRKNASNILKNGHYSQAATEEAGNVELNSLKAIIKCVEDHKLESVFSLETHKRRVSQLEKAKVDRKKNKTTKSKNKRDRGNGVGAFPPAKAGRFSHHWEASSRPNPTSGYPGPYNYPSQGVYEVPPAGSYGAPFGSSFRGQSPTVLPQQYSSYVPENMGGTQSSGSYGTQQPSYAGYDYNAAAGASTGIPPYQSSYPH</sequence>
<gene>
    <name evidence="1" type="ORF">MRB53_007003</name>
</gene>
<protein>
    <submittedName>
        <fullName evidence="1">Uncharacterized protein</fullName>
    </submittedName>
</protein>
<evidence type="ECO:0000313" key="1">
    <source>
        <dbReference type="EMBL" id="KAJ8645255.1"/>
    </source>
</evidence>
<organism evidence="1 2">
    <name type="scientific">Persea americana</name>
    <name type="common">Avocado</name>
    <dbReference type="NCBI Taxonomy" id="3435"/>
    <lineage>
        <taxon>Eukaryota</taxon>
        <taxon>Viridiplantae</taxon>
        <taxon>Streptophyta</taxon>
        <taxon>Embryophyta</taxon>
        <taxon>Tracheophyta</taxon>
        <taxon>Spermatophyta</taxon>
        <taxon>Magnoliopsida</taxon>
        <taxon>Magnoliidae</taxon>
        <taxon>Laurales</taxon>
        <taxon>Lauraceae</taxon>
        <taxon>Persea</taxon>
    </lineage>
</organism>
<accession>A0ACC2MHX0</accession>
<evidence type="ECO:0000313" key="2">
    <source>
        <dbReference type="Proteomes" id="UP001234297"/>
    </source>
</evidence>
<keyword evidence="2" id="KW-1185">Reference proteome</keyword>